<proteinExistence type="inferred from homology"/>
<evidence type="ECO:0000256" key="1">
    <source>
        <dbReference type="ARBA" id="ARBA00011046"/>
    </source>
</evidence>
<dbReference type="InterPro" id="IPR005650">
    <property type="entry name" value="BlaI_family"/>
</dbReference>
<evidence type="ECO:0000313" key="5">
    <source>
        <dbReference type="EMBL" id="MDF8264220.1"/>
    </source>
</evidence>
<dbReference type="RefSeq" id="WP_275239292.1">
    <property type="nucleotide sequence ID" value="NZ_JARFJC010000039.1"/>
</dbReference>
<keyword evidence="4" id="KW-0804">Transcription</keyword>
<comment type="caution">
    <text evidence="5">The sequence shown here is derived from an EMBL/GenBank/DDBJ whole genome shotgun (WGS) entry which is preliminary data.</text>
</comment>
<reference evidence="5 6" key="1">
    <citation type="submission" date="2023-03" db="EMBL/GenBank/DDBJ databases">
        <title>YIM 133296 draft genome.</title>
        <authorList>
            <person name="Xiong L."/>
        </authorList>
    </citation>
    <scope>NUCLEOTIDE SEQUENCE [LARGE SCALE GENOMIC DNA]</scope>
    <source>
        <strain evidence="5 6">YIM 133296</strain>
    </source>
</reference>
<dbReference type="Gene3D" id="1.10.10.10">
    <property type="entry name" value="Winged helix-like DNA-binding domain superfamily/Winged helix DNA-binding domain"/>
    <property type="match status" value="1"/>
</dbReference>
<keyword evidence="2" id="KW-0805">Transcription regulation</keyword>
<protein>
    <submittedName>
        <fullName evidence="5">BlaI/MecI/CopY family transcriptional regulator</fullName>
    </submittedName>
</protein>
<evidence type="ECO:0000256" key="3">
    <source>
        <dbReference type="ARBA" id="ARBA00023125"/>
    </source>
</evidence>
<evidence type="ECO:0000313" key="6">
    <source>
        <dbReference type="Proteomes" id="UP001528912"/>
    </source>
</evidence>
<dbReference type="PIRSF" id="PIRSF019455">
    <property type="entry name" value="CopR_AtkY"/>
    <property type="match status" value="1"/>
</dbReference>
<organism evidence="5 6">
    <name type="scientific">Luteipulveratus flavus</name>
    <dbReference type="NCBI Taxonomy" id="3031728"/>
    <lineage>
        <taxon>Bacteria</taxon>
        <taxon>Bacillati</taxon>
        <taxon>Actinomycetota</taxon>
        <taxon>Actinomycetes</taxon>
        <taxon>Micrococcales</taxon>
        <taxon>Dermacoccaceae</taxon>
        <taxon>Luteipulveratus</taxon>
    </lineage>
</organism>
<comment type="similarity">
    <text evidence="1">Belongs to the BlaI transcriptional regulatory family.</text>
</comment>
<evidence type="ECO:0000256" key="4">
    <source>
        <dbReference type="ARBA" id="ARBA00023163"/>
    </source>
</evidence>
<dbReference type="EMBL" id="JAROAV010000026">
    <property type="protein sequence ID" value="MDF8264220.1"/>
    <property type="molecule type" value="Genomic_DNA"/>
</dbReference>
<sequence>MRARGGSPGLGDLEAAVMHVLWTAEAPLSVREVHAALSGRDLAYTTVMTVLDRLAKKNLAARQRDGRAWQYTARSSREELTAQVLRSTLGGLEPADRTAALLHFLGDASPGERDELRAALDALEHRAD</sequence>
<dbReference type="SUPFAM" id="SSF46785">
    <property type="entry name" value="Winged helix' DNA-binding domain"/>
    <property type="match status" value="1"/>
</dbReference>
<keyword evidence="6" id="KW-1185">Reference proteome</keyword>
<dbReference type="InterPro" id="IPR036390">
    <property type="entry name" value="WH_DNA-bd_sf"/>
</dbReference>
<dbReference type="Proteomes" id="UP001528912">
    <property type="component" value="Unassembled WGS sequence"/>
</dbReference>
<name>A0ABT6C611_9MICO</name>
<evidence type="ECO:0000256" key="2">
    <source>
        <dbReference type="ARBA" id="ARBA00023015"/>
    </source>
</evidence>
<dbReference type="InterPro" id="IPR036388">
    <property type="entry name" value="WH-like_DNA-bd_sf"/>
</dbReference>
<dbReference type="Pfam" id="PF03965">
    <property type="entry name" value="Penicillinase_R"/>
    <property type="match status" value="1"/>
</dbReference>
<dbReference type="Gene3D" id="6.10.140.850">
    <property type="match status" value="1"/>
</dbReference>
<keyword evidence="3" id="KW-0238">DNA-binding</keyword>
<accession>A0ABT6C611</accession>
<gene>
    <name evidence="5" type="ORF">P4R38_08205</name>
</gene>